<dbReference type="Proteomes" id="UP000293562">
    <property type="component" value="Unassembled WGS sequence"/>
</dbReference>
<dbReference type="PANTHER" id="PTHR33794:SF1">
    <property type="entry name" value="BACILLOLYSIN"/>
    <property type="match status" value="1"/>
</dbReference>
<dbReference type="InterPro" id="IPR027268">
    <property type="entry name" value="Peptidase_M4/M1_CTD_sf"/>
</dbReference>
<organism evidence="11 12">
    <name type="scientific">Ancylomarina subtilis</name>
    <dbReference type="NCBI Taxonomy" id="1639035"/>
    <lineage>
        <taxon>Bacteria</taxon>
        <taxon>Pseudomonadati</taxon>
        <taxon>Bacteroidota</taxon>
        <taxon>Bacteroidia</taxon>
        <taxon>Marinilabiliales</taxon>
        <taxon>Marinifilaceae</taxon>
        <taxon>Ancylomarina</taxon>
    </lineage>
</organism>
<evidence type="ECO:0000256" key="8">
    <source>
        <dbReference type="PIRSR" id="PIRSR623612-1"/>
    </source>
</evidence>
<keyword evidence="5" id="KW-0378">Hydrolase</keyword>
<dbReference type="InterPro" id="IPR023612">
    <property type="entry name" value="Peptidase_M4"/>
</dbReference>
<evidence type="ECO:0000259" key="10">
    <source>
        <dbReference type="PROSITE" id="PS50853"/>
    </source>
</evidence>
<dbReference type="Gene3D" id="2.60.40.10">
    <property type="entry name" value="Immunoglobulins"/>
    <property type="match status" value="1"/>
</dbReference>
<dbReference type="Pfam" id="PF01447">
    <property type="entry name" value="Peptidase_M4"/>
    <property type="match status" value="1"/>
</dbReference>
<keyword evidence="4 9" id="KW-0732">Signal</keyword>
<dbReference type="AlphaFoldDB" id="A0A4Q7VJN8"/>
<dbReference type="SUPFAM" id="SSF55486">
    <property type="entry name" value="Metalloproteases ('zincins'), catalytic domain"/>
    <property type="match status" value="1"/>
</dbReference>
<dbReference type="SMART" id="SM00060">
    <property type="entry name" value="FN3"/>
    <property type="match status" value="1"/>
</dbReference>
<feature type="active site" evidence="8">
    <location>
        <position position="359"/>
    </location>
</feature>
<dbReference type="InterPro" id="IPR003961">
    <property type="entry name" value="FN3_dom"/>
</dbReference>
<keyword evidence="7" id="KW-0482">Metalloprotease</keyword>
<dbReference type="Gene3D" id="1.10.390.10">
    <property type="entry name" value="Neutral Protease Domain 2"/>
    <property type="match status" value="1"/>
</dbReference>
<feature type="signal peptide" evidence="9">
    <location>
        <begin position="1"/>
        <end position="20"/>
    </location>
</feature>
<evidence type="ECO:0000256" key="9">
    <source>
        <dbReference type="SAM" id="SignalP"/>
    </source>
</evidence>
<dbReference type="InterPro" id="IPR001570">
    <property type="entry name" value="Peptidase_M4_C_domain"/>
</dbReference>
<dbReference type="RefSeq" id="WP_130306170.1">
    <property type="nucleotide sequence ID" value="NZ_SHKN01000001.1"/>
</dbReference>
<dbReference type="GO" id="GO:0004222">
    <property type="term" value="F:metalloendopeptidase activity"/>
    <property type="evidence" value="ECO:0007669"/>
    <property type="project" value="InterPro"/>
</dbReference>
<accession>A0A4Q7VJN8</accession>
<dbReference type="PROSITE" id="PS50853">
    <property type="entry name" value="FN3"/>
    <property type="match status" value="1"/>
</dbReference>
<evidence type="ECO:0000313" key="11">
    <source>
        <dbReference type="EMBL" id="RZT96277.1"/>
    </source>
</evidence>
<dbReference type="Pfam" id="PF00041">
    <property type="entry name" value="fn3"/>
    <property type="match status" value="1"/>
</dbReference>
<keyword evidence="6" id="KW-0862">Zinc</keyword>
<evidence type="ECO:0000256" key="7">
    <source>
        <dbReference type="ARBA" id="ARBA00023049"/>
    </source>
</evidence>
<keyword evidence="3" id="KW-0479">Metal-binding</keyword>
<reference evidence="11 12" key="1">
    <citation type="submission" date="2019-02" db="EMBL/GenBank/DDBJ databases">
        <title>Genomic Encyclopedia of Type Strains, Phase IV (KMG-IV): sequencing the most valuable type-strain genomes for metagenomic binning, comparative biology and taxonomic classification.</title>
        <authorList>
            <person name="Goeker M."/>
        </authorList>
    </citation>
    <scope>NUCLEOTIDE SEQUENCE [LARGE SCALE GENOMIC DNA]</scope>
    <source>
        <strain evidence="11 12">DSM 28825</strain>
    </source>
</reference>
<evidence type="ECO:0000256" key="5">
    <source>
        <dbReference type="ARBA" id="ARBA00022801"/>
    </source>
</evidence>
<dbReference type="CDD" id="cd00063">
    <property type="entry name" value="FN3"/>
    <property type="match status" value="1"/>
</dbReference>
<dbReference type="SUPFAM" id="SSF49265">
    <property type="entry name" value="Fibronectin type III"/>
    <property type="match status" value="1"/>
</dbReference>
<evidence type="ECO:0000256" key="6">
    <source>
        <dbReference type="ARBA" id="ARBA00022833"/>
    </source>
</evidence>
<protein>
    <submittedName>
        <fullName evidence="11">Putative secreted protein (Por secretion system target)</fullName>
    </submittedName>
</protein>
<dbReference type="EMBL" id="SHKN01000001">
    <property type="protein sequence ID" value="RZT96277.1"/>
    <property type="molecule type" value="Genomic_DNA"/>
</dbReference>
<dbReference type="Pfam" id="PF02868">
    <property type="entry name" value="Peptidase_M4_C"/>
    <property type="match status" value="1"/>
</dbReference>
<dbReference type="PANTHER" id="PTHR33794">
    <property type="entry name" value="BACILLOLYSIN"/>
    <property type="match status" value="1"/>
</dbReference>
<comment type="caution">
    <text evidence="11">The sequence shown here is derived from an EMBL/GenBank/DDBJ whole genome shotgun (WGS) entry which is preliminary data.</text>
</comment>
<evidence type="ECO:0000256" key="3">
    <source>
        <dbReference type="ARBA" id="ARBA00022723"/>
    </source>
</evidence>
<proteinExistence type="inferred from homology"/>
<dbReference type="PRINTS" id="PR00730">
    <property type="entry name" value="THERMOLYSIN"/>
</dbReference>
<dbReference type="Gene3D" id="3.10.450.490">
    <property type="match status" value="1"/>
</dbReference>
<dbReference type="NCBIfam" id="TIGR04183">
    <property type="entry name" value="Por_Secre_tail"/>
    <property type="match status" value="1"/>
</dbReference>
<evidence type="ECO:0000256" key="1">
    <source>
        <dbReference type="ARBA" id="ARBA00009388"/>
    </source>
</evidence>
<dbReference type="InterPro" id="IPR026444">
    <property type="entry name" value="Secre_tail"/>
</dbReference>
<comment type="similarity">
    <text evidence="1">Belongs to the peptidase M4 family.</text>
</comment>
<dbReference type="Gene3D" id="3.10.170.10">
    <property type="match status" value="1"/>
</dbReference>
<name>A0A4Q7VJN8_9BACT</name>
<dbReference type="InterPro" id="IPR045474">
    <property type="entry name" value="GEVED"/>
</dbReference>
<dbReference type="GO" id="GO:0046872">
    <property type="term" value="F:metal ion binding"/>
    <property type="evidence" value="ECO:0007669"/>
    <property type="project" value="UniProtKB-KW"/>
</dbReference>
<keyword evidence="2" id="KW-0645">Protease</keyword>
<feature type="active site" description="Proton donor" evidence="8">
    <location>
        <position position="450"/>
    </location>
</feature>
<dbReference type="GO" id="GO:0006508">
    <property type="term" value="P:proteolysis"/>
    <property type="evidence" value="ECO:0007669"/>
    <property type="project" value="UniProtKB-KW"/>
</dbReference>
<dbReference type="InterPro" id="IPR013783">
    <property type="entry name" value="Ig-like_fold"/>
</dbReference>
<evidence type="ECO:0000313" key="12">
    <source>
        <dbReference type="Proteomes" id="UP000293562"/>
    </source>
</evidence>
<gene>
    <name evidence="11" type="ORF">EV201_0913</name>
</gene>
<dbReference type="Pfam" id="PF18962">
    <property type="entry name" value="Por_Secre_tail"/>
    <property type="match status" value="1"/>
</dbReference>
<evidence type="ECO:0000256" key="2">
    <source>
        <dbReference type="ARBA" id="ARBA00022670"/>
    </source>
</evidence>
<keyword evidence="12" id="KW-1185">Reference proteome</keyword>
<dbReference type="Pfam" id="PF20009">
    <property type="entry name" value="GEVED"/>
    <property type="match status" value="1"/>
</dbReference>
<feature type="domain" description="Fibronectin type-III" evidence="10">
    <location>
        <begin position="698"/>
        <end position="785"/>
    </location>
</feature>
<dbReference type="InterPro" id="IPR036116">
    <property type="entry name" value="FN3_sf"/>
</dbReference>
<dbReference type="InterPro" id="IPR013856">
    <property type="entry name" value="Peptidase_M4_domain"/>
</dbReference>
<dbReference type="Pfam" id="PF07504">
    <property type="entry name" value="FTP"/>
    <property type="match status" value="1"/>
</dbReference>
<feature type="chain" id="PRO_5020371312" evidence="9">
    <location>
        <begin position="21"/>
        <end position="984"/>
    </location>
</feature>
<dbReference type="InterPro" id="IPR011096">
    <property type="entry name" value="FTP_domain"/>
</dbReference>
<evidence type="ECO:0000256" key="4">
    <source>
        <dbReference type="ARBA" id="ARBA00022729"/>
    </source>
</evidence>
<dbReference type="OrthoDB" id="2235251at2"/>
<dbReference type="CDD" id="cd09597">
    <property type="entry name" value="M4_TLP"/>
    <property type="match status" value="1"/>
</dbReference>
<sequence>MKKCFTLIFIFAFICHSTYAQEIEKQKLDRNGHPTFIKFNTQGKTKAASNTETKAVLSGLFNMSTNDAYKSLRSENDRNGYTHERFQQYHKGIKVENGIYIVHSRNKLIESLNGNYKLINEINTTPTLTVNDAREKAKAFVNAEEYMSTDNKDLYTEPELVIVAHDYGKNPKAIHEMVLAYKIDIYATKPLSRDFIYVNAHTGEIVHTNARLHRANETGSGVTRYSGTKTINTESYSNYYRLRDYTRGNGIVTYNCNQGTSYTNAVDFTDNDNNWTQAEYDNSNKDNGALDAHWAGMMTYDYFKNTFNRNSFDGNGALMKTYVHFDVNYDNAYWNGSVFTFGDGSSFDILTSLDVFGHEFGHAVCSYTADLNYQNEEGALNEAFSDIWGCAIEHKYAPNKDTWAMGEDLGSALRSISDPKSKGLPDTYQGTNWAPLSSSPSRYNDYGGVHTNNGPFCYWFYLISEGGSGTNDKGDAYQVAAIGIDKAEQIAFRIESQYMTSSSNYADARTFAIQAAQDLYGAGSQEEISVTNAMYAIGVGTPYGEIDDSYCTSKGSDFSYEWISEVAIGTDSNSSGATGYSDFTDKIITLEPGATVNLTLTPGYASTAYNEYWKIWIDYNKDFTFSADELVYDAGAVNSGVVNGSMTIDASASGTTRMRISMKYNGAQTTCETFSYGEVEDYSVTFGEPSEDTEAPSAPTNLTSSDITDTSCTLNWTASTDNVAVTNYRVYQDENLIATTTNTTTSVTGLSASTTYSFYVTAIDAKDNISAASNSLDVTTTTASSNNLTLTITFDKYPEETSWALKDSNGSTVASGGTYNSQADESTLVIPIDDLADACYEFTISDAYGDGICCAYGNGSYKLETSTGTILASGGSFGSSEVTSFCLPGTTYGITATNSNINNIVTKPAVNIYPNPASSYINVQVTNAKTNGSLKIYSTTGNLIKVVKMEDNESTINISELPTGLYLISVETKKELITKKFIKK</sequence>
<dbReference type="InterPro" id="IPR050728">
    <property type="entry name" value="Zinc_Metalloprotease_M4"/>
</dbReference>